<accession>A0A4R4VZH8</accession>
<feature type="signal peptide" evidence="1">
    <location>
        <begin position="1"/>
        <end position="26"/>
    </location>
</feature>
<dbReference type="Proteomes" id="UP000295674">
    <property type="component" value="Unassembled WGS sequence"/>
</dbReference>
<reference evidence="2 3" key="1">
    <citation type="submission" date="2019-03" db="EMBL/GenBank/DDBJ databases">
        <title>Draft genome sequences of novel Actinobacteria.</title>
        <authorList>
            <person name="Sahin N."/>
            <person name="Ay H."/>
            <person name="Saygin H."/>
        </authorList>
    </citation>
    <scope>NUCLEOTIDE SEQUENCE [LARGE SCALE GENOMIC DNA]</scope>
    <source>
        <strain evidence="2 3">16K309</strain>
    </source>
</reference>
<protein>
    <submittedName>
        <fullName evidence="2">Uncharacterized protein</fullName>
    </submittedName>
</protein>
<evidence type="ECO:0000313" key="2">
    <source>
        <dbReference type="EMBL" id="TDD08913.1"/>
    </source>
</evidence>
<evidence type="ECO:0000256" key="1">
    <source>
        <dbReference type="SAM" id="SignalP"/>
    </source>
</evidence>
<keyword evidence="1" id="KW-0732">Signal</keyword>
<proteinExistence type="predicted"/>
<comment type="caution">
    <text evidence="2">The sequence shown here is derived from an EMBL/GenBank/DDBJ whole genome shotgun (WGS) entry which is preliminary data.</text>
</comment>
<dbReference type="RefSeq" id="WP_132672784.1">
    <property type="nucleotide sequence ID" value="NZ_SMKS01000005.1"/>
</dbReference>
<gene>
    <name evidence="2" type="ORF">E1181_05405</name>
</gene>
<organism evidence="2 3">
    <name type="scientific">Saccharopolyspora terrae</name>
    <dbReference type="NCBI Taxonomy" id="2530384"/>
    <lineage>
        <taxon>Bacteria</taxon>
        <taxon>Bacillati</taxon>
        <taxon>Actinomycetota</taxon>
        <taxon>Actinomycetes</taxon>
        <taxon>Pseudonocardiales</taxon>
        <taxon>Pseudonocardiaceae</taxon>
        <taxon>Saccharopolyspora</taxon>
    </lineage>
</organism>
<feature type="chain" id="PRO_5020563704" evidence="1">
    <location>
        <begin position="27"/>
        <end position="103"/>
    </location>
</feature>
<name>A0A4R4VZH8_9PSEU</name>
<dbReference type="OrthoDB" id="3430872at2"/>
<keyword evidence="3" id="KW-1185">Reference proteome</keyword>
<dbReference type="EMBL" id="SMKS01000005">
    <property type="protein sequence ID" value="TDD08913.1"/>
    <property type="molecule type" value="Genomic_DNA"/>
</dbReference>
<sequence>MRIRRIASVLLASALLVMGVVGSAGAQAPSGQVLVFIADAAVPVEKFQNPQGCHALPTGTHVVINDTDRAITLHPTPTCTGPGIELAPGHGAHELPAFGGFQA</sequence>
<evidence type="ECO:0000313" key="3">
    <source>
        <dbReference type="Proteomes" id="UP000295674"/>
    </source>
</evidence>
<dbReference type="AlphaFoldDB" id="A0A4R4VZH8"/>